<accession>A0A2K8KQQ9</accession>
<organism evidence="1 2">
    <name type="scientific">Reinekea forsetii</name>
    <dbReference type="NCBI Taxonomy" id="1336806"/>
    <lineage>
        <taxon>Bacteria</taxon>
        <taxon>Pseudomonadati</taxon>
        <taxon>Pseudomonadota</taxon>
        <taxon>Gammaproteobacteria</taxon>
        <taxon>Oceanospirillales</taxon>
        <taxon>Saccharospirillaceae</taxon>
        <taxon>Reinekea</taxon>
    </lineage>
</organism>
<evidence type="ECO:0000313" key="1">
    <source>
        <dbReference type="EMBL" id="ATX76389.1"/>
    </source>
</evidence>
<keyword evidence="2" id="KW-1185">Reference proteome</keyword>
<dbReference type="AlphaFoldDB" id="A0A2K8KQQ9"/>
<dbReference type="KEGG" id="rfo:REIFOR_01243"/>
<evidence type="ECO:0000313" key="2">
    <source>
        <dbReference type="Proteomes" id="UP000229757"/>
    </source>
</evidence>
<dbReference type="EMBL" id="CP011797">
    <property type="protein sequence ID" value="ATX76389.1"/>
    <property type="molecule type" value="Genomic_DNA"/>
</dbReference>
<proteinExistence type="predicted"/>
<sequence length="100" mass="11041">MFRFCDLVFMGPRLATYRGRLLDQLMDAIAARSNAFIGQSRLNHSTASGTPTFVNGSDNMRLQFESLNVNVAFLLATIIVRCSRTLEALQTISTGSSHLN</sequence>
<dbReference type="Proteomes" id="UP000229757">
    <property type="component" value="Chromosome"/>
</dbReference>
<name>A0A2K8KQQ9_9GAMM</name>
<reference evidence="1 2" key="1">
    <citation type="journal article" date="2017" name="Environ. Microbiol.">
        <title>Genomic and physiological analyses of 'Reinekea forsetii' reveal a versatile opportunistic lifestyle during spring algae blooms.</title>
        <authorList>
            <person name="Avci B."/>
            <person name="Hahnke R.L."/>
            <person name="Chafee M."/>
            <person name="Fischer T."/>
            <person name="Gruber-Vodicka H."/>
            <person name="Tegetmeyer H.E."/>
            <person name="Harder J."/>
            <person name="Fuchs B.M."/>
            <person name="Amann R.I."/>
            <person name="Teeling H."/>
        </authorList>
    </citation>
    <scope>NUCLEOTIDE SEQUENCE [LARGE SCALE GENOMIC DNA]</scope>
    <source>
        <strain evidence="1 2">Hel1_31_D35</strain>
    </source>
</reference>
<gene>
    <name evidence="1" type="ORF">REIFOR_01243</name>
</gene>
<protein>
    <submittedName>
        <fullName evidence="1">Uncharacterized protein</fullName>
    </submittedName>
</protein>